<reference evidence="1 2" key="1">
    <citation type="submission" date="2017-02" db="EMBL/GenBank/DDBJ databases">
        <authorList>
            <person name="Peterson S.W."/>
        </authorList>
    </citation>
    <scope>NUCLEOTIDE SEQUENCE [LARGE SCALE GENOMIC DNA]</scope>
    <source>
        <strain evidence="1 2">ATCC 43324</strain>
    </source>
</reference>
<dbReference type="AlphaFoldDB" id="A0A1T4KKH2"/>
<dbReference type="Proteomes" id="UP000190065">
    <property type="component" value="Unassembled WGS sequence"/>
</dbReference>
<dbReference type="EMBL" id="FUXK01000001">
    <property type="protein sequence ID" value="SJZ42894.1"/>
    <property type="molecule type" value="Genomic_DNA"/>
</dbReference>
<dbReference type="RefSeq" id="WP_025069755.1">
    <property type="nucleotide sequence ID" value="NZ_FUXK01000001.1"/>
</dbReference>
<protein>
    <submittedName>
        <fullName evidence="1">Uncharacterized protein</fullName>
    </submittedName>
</protein>
<dbReference type="STRING" id="28136.SAMN02745202_00097"/>
<dbReference type="Pfam" id="PF14060">
    <property type="entry name" value="DUF4252"/>
    <property type="match status" value="1"/>
</dbReference>
<evidence type="ECO:0000313" key="2">
    <source>
        <dbReference type="Proteomes" id="UP000190065"/>
    </source>
</evidence>
<accession>A0A1T4KKH2</accession>
<sequence>MLFVDIALASLPQKNVDEIIEQYSQDKEVEYIHLPRLLIWAGIAQMKASKAAQMARNINDLRILLLDCCRNRKCKKSREKVEQLTQNGYQVFAKMKSSDEDVLMIVEGDAEKISEIAAFMIGKRGCKFMQIKGNFNTQDIHVVVDDVRNMQVKA</sequence>
<organism evidence="1 2">
    <name type="scientific">Segatella oulorum</name>
    <dbReference type="NCBI Taxonomy" id="28136"/>
    <lineage>
        <taxon>Bacteria</taxon>
        <taxon>Pseudomonadati</taxon>
        <taxon>Bacteroidota</taxon>
        <taxon>Bacteroidia</taxon>
        <taxon>Bacteroidales</taxon>
        <taxon>Prevotellaceae</taxon>
        <taxon>Segatella</taxon>
    </lineage>
</organism>
<dbReference type="InterPro" id="IPR025348">
    <property type="entry name" value="DUF4252"/>
</dbReference>
<evidence type="ECO:0000313" key="1">
    <source>
        <dbReference type="EMBL" id="SJZ42894.1"/>
    </source>
</evidence>
<proteinExistence type="predicted"/>
<name>A0A1T4KKH2_9BACT</name>
<gene>
    <name evidence="1" type="ORF">SAMN02745202_00097</name>
</gene>